<proteinExistence type="inferred from homology"/>
<evidence type="ECO:0000313" key="6">
    <source>
        <dbReference type="EMBL" id="ODO10467.1"/>
    </source>
</evidence>
<keyword evidence="3 4" id="KW-0342">GTP-binding</keyword>
<reference evidence="6 7" key="1">
    <citation type="submission" date="2016-06" db="EMBL/GenBank/DDBJ databases">
        <title>Evolution of pathogenesis and genome organization in the Tremellales.</title>
        <authorList>
            <person name="Cuomo C."/>
            <person name="Litvintseva A."/>
            <person name="Heitman J."/>
            <person name="Chen Y."/>
            <person name="Sun S."/>
            <person name="Springer D."/>
            <person name="Dromer F."/>
            <person name="Young S."/>
            <person name="Zeng Q."/>
            <person name="Chapman S."/>
            <person name="Gujja S."/>
            <person name="Saif S."/>
            <person name="Birren B."/>
        </authorList>
    </citation>
    <scope>NUCLEOTIDE SEQUENCE [LARGE SCALE GENOMIC DNA]</scope>
    <source>
        <strain evidence="6 7">CBS 6273</strain>
    </source>
</reference>
<evidence type="ECO:0000256" key="4">
    <source>
        <dbReference type="RuleBase" id="RU367014"/>
    </source>
</evidence>
<sequence length="386" mass="43205">MAPAARKKVLLMGKSGSGKTSMRSVIFSNYSAKDTRRLGATIDVEQSAVRFLGGLVLNLWDCGGQSAFVDNYLSSQKDTIFSNVAVLIYVFDNTTPEWESDLTYFEEILLALRENSPDAGVWCLINKMDLTDKEDPKRRGYEQRKEELGRVDARVGEETGEGARGVRCYPTSIWDETLYKASPLPSAQSVLIRIQAWSSIIHTLIPNISLITSHLTYLRDLCLSVEAVLFEAETFLVIAKSGSPLDCDPSDLDQVEMKNGVKELDAQRFEKISEIIKGFRKVCQRNHEQYQGFECKFEDCTVVLEPLTRNTFILLISTDPRIEPGLMLYNIHQAQGHMAEFGGRMSLGRKCGLCEREGGGEGGYVGDQGEGRAWDDAEREDRGVVW</sequence>
<dbReference type="Gene3D" id="3.30.450.190">
    <property type="match status" value="1"/>
</dbReference>
<dbReference type="GO" id="GO:0003924">
    <property type="term" value="F:GTPase activity"/>
    <property type="evidence" value="ECO:0007669"/>
    <property type="project" value="UniProtKB-UniRule"/>
</dbReference>
<dbReference type="GO" id="GO:0009267">
    <property type="term" value="P:cellular response to starvation"/>
    <property type="evidence" value="ECO:0007669"/>
    <property type="project" value="TreeGrafter"/>
</dbReference>
<dbReference type="InterPro" id="IPR006762">
    <property type="entry name" value="Gtr1_RagA"/>
</dbReference>
<dbReference type="OrthoDB" id="10020193at2759"/>
<feature type="region of interest" description="Disordered" evidence="5">
    <location>
        <begin position="365"/>
        <end position="386"/>
    </location>
</feature>
<dbReference type="GO" id="GO:1990131">
    <property type="term" value="C:Gtr1-Gtr2 GTPase complex"/>
    <property type="evidence" value="ECO:0007669"/>
    <property type="project" value="UniProtKB-UniRule"/>
</dbReference>
<dbReference type="GO" id="GO:0005634">
    <property type="term" value="C:nucleus"/>
    <property type="evidence" value="ECO:0007669"/>
    <property type="project" value="TreeGrafter"/>
</dbReference>
<name>A0A1E3KD04_9TREE</name>
<feature type="compositionally biased region" description="Basic and acidic residues" evidence="5">
    <location>
        <begin position="369"/>
        <end position="386"/>
    </location>
</feature>
<evidence type="ECO:0000256" key="3">
    <source>
        <dbReference type="ARBA" id="ARBA00023134"/>
    </source>
</evidence>
<dbReference type="GO" id="GO:0005525">
    <property type="term" value="F:GTP binding"/>
    <property type="evidence" value="ECO:0007669"/>
    <property type="project" value="UniProtKB-UniRule"/>
</dbReference>
<dbReference type="Pfam" id="PF04670">
    <property type="entry name" value="Gtr1_RagA"/>
    <property type="match status" value="2"/>
</dbReference>
<comment type="similarity">
    <text evidence="1 4">Belongs to the GTR/RAG GTP-binding protein family.</text>
</comment>
<keyword evidence="2 4" id="KW-0547">Nucleotide-binding</keyword>
<dbReference type="SUPFAM" id="SSF52540">
    <property type="entry name" value="P-loop containing nucleoside triphosphate hydrolases"/>
    <property type="match status" value="1"/>
</dbReference>
<dbReference type="Proteomes" id="UP000095149">
    <property type="component" value="Unassembled WGS sequence"/>
</dbReference>
<evidence type="ECO:0000313" key="7">
    <source>
        <dbReference type="Proteomes" id="UP000095149"/>
    </source>
</evidence>
<dbReference type="PANTHER" id="PTHR11259">
    <property type="entry name" value="RAS-RELATED GTP BINDING RAG/GTR YEAST"/>
    <property type="match status" value="1"/>
</dbReference>
<dbReference type="InterPro" id="IPR027417">
    <property type="entry name" value="P-loop_NTPase"/>
</dbReference>
<protein>
    <recommendedName>
        <fullName evidence="4">GTP-binding protein</fullName>
    </recommendedName>
</protein>
<comment type="subunit">
    <text evidence="4">Component of the GSE complex.</text>
</comment>
<evidence type="ECO:0000256" key="2">
    <source>
        <dbReference type="ARBA" id="ARBA00022741"/>
    </source>
</evidence>
<dbReference type="GO" id="GO:0000329">
    <property type="term" value="C:fungal-type vacuole membrane"/>
    <property type="evidence" value="ECO:0007669"/>
    <property type="project" value="TreeGrafter"/>
</dbReference>
<evidence type="ECO:0000256" key="1">
    <source>
        <dbReference type="ARBA" id="ARBA00007756"/>
    </source>
</evidence>
<accession>A0A1E3KD04</accession>
<organism evidence="6 7">
    <name type="scientific">Cryptococcus amylolentus CBS 6273</name>
    <dbReference type="NCBI Taxonomy" id="1296118"/>
    <lineage>
        <taxon>Eukaryota</taxon>
        <taxon>Fungi</taxon>
        <taxon>Dikarya</taxon>
        <taxon>Basidiomycota</taxon>
        <taxon>Agaricomycotina</taxon>
        <taxon>Tremellomycetes</taxon>
        <taxon>Tremellales</taxon>
        <taxon>Cryptococcaceae</taxon>
        <taxon>Cryptococcus</taxon>
    </lineage>
</organism>
<dbReference type="GO" id="GO:0010507">
    <property type="term" value="P:negative regulation of autophagy"/>
    <property type="evidence" value="ECO:0007669"/>
    <property type="project" value="TreeGrafter"/>
</dbReference>
<dbReference type="FunFam" id="3.40.50.300:FF:000488">
    <property type="entry name" value="Small monomeric GTPase (Gtr1)"/>
    <property type="match status" value="1"/>
</dbReference>
<comment type="caution">
    <text evidence="6">The sequence shown here is derived from an EMBL/GenBank/DDBJ whole genome shotgun (WGS) entry which is preliminary data.</text>
</comment>
<dbReference type="GO" id="GO:1904263">
    <property type="term" value="P:positive regulation of TORC1 signaling"/>
    <property type="evidence" value="ECO:0007669"/>
    <property type="project" value="TreeGrafter"/>
</dbReference>
<gene>
    <name evidence="6" type="ORF">I350_01062</name>
</gene>
<dbReference type="CDD" id="cd11384">
    <property type="entry name" value="RagA_like"/>
    <property type="match status" value="1"/>
</dbReference>
<comment type="function">
    <text evidence="4">GTPase involved in activation of the TORC1 signaling pathway, which promotes growth and represses autophagy in nutrient-rich conditions.</text>
</comment>
<dbReference type="Gene3D" id="3.40.50.300">
    <property type="entry name" value="P-loop containing nucleotide triphosphate hydrolases"/>
    <property type="match status" value="1"/>
</dbReference>
<dbReference type="AlphaFoldDB" id="A0A1E3KD04"/>
<dbReference type="InterPro" id="IPR039397">
    <property type="entry name" value="RagA/B"/>
</dbReference>
<dbReference type="EMBL" id="MEKH01000002">
    <property type="protein sequence ID" value="ODO10467.1"/>
    <property type="molecule type" value="Genomic_DNA"/>
</dbReference>
<evidence type="ECO:0000256" key="5">
    <source>
        <dbReference type="SAM" id="MobiDB-lite"/>
    </source>
</evidence>
<dbReference type="PANTHER" id="PTHR11259:SF1">
    <property type="entry name" value="RAS-RELATED GTP-BINDING PROTEIN"/>
    <property type="match status" value="1"/>
</dbReference>